<dbReference type="Proteomes" id="UP000472320">
    <property type="component" value="Unassembled WGS sequence"/>
</dbReference>
<dbReference type="EMBL" id="WNKX01000014">
    <property type="protein sequence ID" value="MTW12475.1"/>
    <property type="molecule type" value="Genomic_DNA"/>
</dbReference>
<evidence type="ECO:0000313" key="2">
    <source>
        <dbReference type="EMBL" id="MTW12475.1"/>
    </source>
</evidence>
<dbReference type="RefSeq" id="WP_155455411.1">
    <property type="nucleotide sequence ID" value="NZ_WNKX01000014.1"/>
</dbReference>
<keyword evidence="3" id="KW-1185">Reference proteome</keyword>
<feature type="chain" id="PRO_5027101110" evidence="1">
    <location>
        <begin position="21"/>
        <end position="147"/>
    </location>
</feature>
<dbReference type="AlphaFoldDB" id="A0A6L6QJV6"/>
<gene>
    <name evidence="2" type="ORF">GM658_17855</name>
</gene>
<proteinExistence type="predicted"/>
<feature type="signal peptide" evidence="1">
    <location>
        <begin position="1"/>
        <end position="20"/>
    </location>
</feature>
<keyword evidence="1" id="KW-0732">Signal</keyword>
<evidence type="ECO:0000256" key="1">
    <source>
        <dbReference type="SAM" id="SignalP"/>
    </source>
</evidence>
<organism evidence="2 3">
    <name type="scientific">Massilia eburnea</name>
    <dbReference type="NCBI Taxonomy" id="1776165"/>
    <lineage>
        <taxon>Bacteria</taxon>
        <taxon>Pseudomonadati</taxon>
        <taxon>Pseudomonadota</taxon>
        <taxon>Betaproteobacteria</taxon>
        <taxon>Burkholderiales</taxon>
        <taxon>Oxalobacteraceae</taxon>
        <taxon>Telluria group</taxon>
        <taxon>Massilia</taxon>
    </lineage>
</organism>
<protein>
    <submittedName>
        <fullName evidence="2">Uncharacterized protein</fullName>
    </submittedName>
</protein>
<name>A0A6L6QJV6_9BURK</name>
<sequence length="147" mass="15465">MQARLICLGMAGLVLAIAAACGSTRSTEDGDSRPAPRTSASYQLGQGESVTLAPAVTLKLERVNDSRCRQGAVCVWAGYISYSFVLSDKQGNTSFVLANDMPGASKSLTRNGLTFTLLGVEPAEVPALKAATPNYRVSLRVLISQPT</sequence>
<dbReference type="OrthoDB" id="163809at2"/>
<comment type="caution">
    <text evidence="2">The sequence shown here is derived from an EMBL/GenBank/DDBJ whole genome shotgun (WGS) entry which is preliminary data.</text>
</comment>
<dbReference type="PROSITE" id="PS51257">
    <property type="entry name" value="PROKAR_LIPOPROTEIN"/>
    <property type="match status" value="1"/>
</dbReference>
<reference evidence="2 3" key="1">
    <citation type="submission" date="2019-11" db="EMBL/GenBank/DDBJ databases">
        <title>Type strains purchased from KCTC, JCM and DSMZ.</title>
        <authorList>
            <person name="Lu H."/>
        </authorList>
    </citation>
    <scope>NUCLEOTIDE SEQUENCE [LARGE SCALE GENOMIC DNA]</scope>
    <source>
        <strain evidence="2 3">JCM 31587</strain>
    </source>
</reference>
<accession>A0A6L6QJV6</accession>
<evidence type="ECO:0000313" key="3">
    <source>
        <dbReference type="Proteomes" id="UP000472320"/>
    </source>
</evidence>